<dbReference type="SMART" id="SM01324">
    <property type="entry name" value="YARHG"/>
    <property type="match status" value="1"/>
</dbReference>
<accession>A0A5B7TNT6</accession>
<dbReference type="InterPro" id="IPR025582">
    <property type="entry name" value="YARHG_dom"/>
</dbReference>
<dbReference type="Proteomes" id="UP000306229">
    <property type="component" value="Chromosome"/>
</dbReference>
<dbReference type="KEGG" id="fbe:FF125_05420"/>
<dbReference type="EMBL" id="CP040749">
    <property type="protein sequence ID" value="QCX37900.1"/>
    <property type="molecule type" value="Genomic_DNA"/>
</dbReference>
<organism evidence="2 3">
    <name type="scientific">Aureibaculum algae</name>
    <dbReference type="NCBI Taxonomy" id="2584122"/>
    <lineage>
        <taxon>Bacteria</taxon>
        <taxon>Pseudomonadati</taxon>
        <taxon>Bacteroidota</taxon>
        <taxon>Flavobacteriia</taxon>
        <taxon>Flavobacteriales</taxon>
        <taxon>Flavobacteriaceae</taxon>
        <taxon>Aureibaculum</taxon>
    </lineage>
</organism>
<evidence type="ECO:0000313" key="3">
    <source>
        <dbReference type="Proteomes" id="UP000306229"/>
    </source>
</evidence>
<reference evidence="2 3" key="1">
    <citation type="submission" date="2019-05" db="EMBL/GenBank/DDBJ databases">
        <title>Algicella ahnfeltiae gen. nov., sp. nov., a novel marine bacterium of the family Flavobacteriaceae isolated from a red alga.</title>
        <authorList>
            <person name="Nedashkovskaya O.I."/>
            <person name="Kukhlevskiy A.D."/>
            <person name="Kim S.-G."/>
            <person name="Zhukova N.V."/>
            <person name="Mikhailov V.V."/>
        </authorList>
    </citation>
    <scope>NUCLEOTIDE SEQUENCE [LARGE SCALE GENOMIC DNA]</scope>
    <source>
        <strain evidence="2 3">10Alg115</strain>
    </source>
</reference>
<dbReference type="Gene3D" id="1.20.58.1690">
    <property type="match status" value="1"/>
</dbReference>
<dbReference type="AlphaFoldDB" id="A0A5B7TNT6"/>
<dbReference type="InterPro" id="IPR038434">
    <property type="entry name" value="YARHG_sf"/>
</dbReference>
<gene>
    <name evidence="2" type="ORF">FF125_05420</name>
</gene>
<protein>
    <submittedName>
        <fullName evidence="2">YARHG domain-containing protein</fullName>
    </submittedName>
</protein>
<evidence type="ECO:0000259" key="1">
    <source>
        <dbReference type="SMART" id="SM01324"/>
    </source>
</evidence>
<sequence length="251" mass="29461">MKNILVLIITITLTQSVFSQIENCSECDLKKYSEKDINHLTLLELKILRNEIFARHQYVFTDERLSDYFLNKYDWYKPNNKQLNNIELNHYEKENISLFSKKENEKINIKKTIIKELEIFLTSLNENDTSKINSVINKVTKDFNSEHKNVVVTELKDILTKINIKGIHWYNESGLYKIITDDGYFLNETSIKIKGEEIILSYNDMGHSELLSDKTAFDFGSSYDSTNEYASWYTFEIKNNKLILIKHQAAG</sequence>
<keyword evidence="3" id="KW-1185">Reference proteome</keyword>
<evidence type="ECO:0000313" key="2">
    <source>
        <dbReference type="EMBL" id="QCX37900.1"/>
    </source>
</evidence>
<proteinExistence type="predicted"/>
<feature type="domain" description="YARHG" evidence="1">
    <location>
        <begin position="25"/>
        <end position="104"/>
    </location>
</feature>
<dbReference type="Pfam" id="PF13308">
    <property type="entry name" value="YARHG"/>
    <property type="match status" value="1"/>
</dbReference>
<dbReference type="RefSeq" id="WP_138948822.1">
    <property type="nucleotide sequence ID" value="NZ_CP040749.1"/>
</dbReference>
<dbReference type="OrthoDB" id="353549at2"/>
<name>A0A5B7TNT6_9FLAO</name>